<feature type="compositionally biased region" description="Basic and acidic residues" evidence="6">
    <location>
        <begin position="7"/>
        <end position="23"/>
    </location>
</feature>
<dbReference type="GO" id="GO:0030789">
    <property type="term" value="F:precorrin-3B C17-methyltransferase activity"/>
    <property type="evidence" value="ECO:0007669"/>
    <property type="project" value="UniProtKB-EC"/>
</dbReference>
<feature type="region of interest" description="Disordered" evidence="6">
    <location>
        <begin position="1"/>
        <end position="23"/>
    </location>
</feature>
<dbReference type="InterPro" id="IPR035996">
    <property type="entry name" value="4pyrrol_Methylase_sf"/>
</dbReference>
<evidence type="ECO:0000259" key="7">
    <source>
        <dbReference type="Pfam" id="PF00590"/>
    </source>
</evidence>
<organism evidence="8 9">
    <name type="scientific">Solidesulfovibrio aerotolerans</name>
    <dbReference type="NCBI Taxonomy" id="295255"/>
    <lineage>
        <taxon>Bacteria</taxon>
        <taxon>Pseudomonadati</taxon>
        <taxon>Thermodesulfobacteriota</taxon>
        <taxon>Desulfovibrionia</taxon>
        <taxon>Desulfovibrionales</taxon>
        <taxon>Desulfovibrionaceae</taxon>
        <taxon>Solidesulfovibrio</taxon>
    </lineage>
</organism>
<evidence type="ECO:0000256" key="2">
    <source>
        <dbReference type="ARBA" id="ARBA00022573"/>
    </source>
</evidence>
<dbReference type="Proteomes" id="UP000482487">
    <property type="component" value="Unassembled WGS sequence"/>
</dbReference>
<proteinExistence type="predicted"/>
<dbReference type="PANTHER" id="PTHR47036">
    <property type="entry name" value="COBALT-FACTOR III C(17)-METHYLTRANSFERASE-RELATED"/>
    <property type="match status" value="1"/>
</dbReference>
<comment type="caution">
    <text evidence="8">The sequence shown here is derived from an EMBL/GenBank/DDBJ whole genome shotgun (WGS) entry which is preliminary data.</text>
</comment>
<dbReference type="InterPro" id="IPR014777">
    <property type="entry name" value="4pyrrole_Mease_sub1"/>
</dbReference>
<dbReference type="Gene3D" id="3.40.1010.10">
    <property type="entry name" value="Cobalt-precorrin-4 Transmethylase, Domain 1"/>
    <property type="match status" value="1"/>
</dbReference>
<dbReference type="UniPathway" id="UPA00148"/>
<dbReference type="GO" id="GO:0032259">
    <property type="term" value="P:methylation"/>
    <property type="evidence" value="ECO:0007669"/>
    <property type="project" value="UniProtKB-KW"/>
</dbReference>
<dbReference type="GO" id="GO:0009236">
    <property type="term" value="P:cobalamin biosynthetic process"/>
    <property type="evidence" value="ECO:0007669"/>
    <property type="project" value="UniProtKB-UniPathway"/>
</dbReference>
<dbReference type="PANTHER" id="PTHR47036:SF1">
    <property type="entry name" value="COBALT-FACTOR III C(17)-METHYLTRANSFERASE-RELATED"/>
    <property type="match status" value="1"/>
</dbReference>
<dbReference type="Pfam" id="PF00590">
    <property type="entry name" value="TP_methylase"/>
    <property type="match status" value="1"/>
</dbReference>
<evidence type="ECO:0000313" key="8">
    <source>
        <dbReference type="EMBL" id="MYL83757.1"/>
    </source>
</evidence>
<keyword evidence="5" id="KW-0949">S-adenosyl-L-methionine</keyword>
<reference evidence="8 9" key="1">
    <citation type="submission" date="2020-01" db="EMBL/GenBank/DDBJ databases">
        <title>Genome sequence of Desulfovibrio aerotolerans DSM 16695(T).</title>
        <authorList>
            <person name="Karnachuk O."/>
            <person name="Avakyan M."/>
            <person name="Mardanov A."/>
            <person name="Kadnikov V."/>
            <person name="Ravin N."/>
        </authorList>
    </citation>
    <scope>NUCLEOTIDE SEQUENCE [LARGE SCALE GENOMIC DNA]</scope>
    <source>
        <strain evidence="8 9">DSM 16695</strain>
    </source>
</reference>
<evidence type="ECO:0000256" key="6">
    <source>
        <dbReference type="SAM" id="MobiDB-lite"/>
    </source>
</evidence>
<dbReference type="SUPFAM" id="SSF53790">
    <property type="entry name" value="Tetrapyrrole methylase"/>
    <property type="match status" value="1"/>
</dbReference>
<dbReference type="InterPro" id="IPR006363">
    <property type="entry name" value="Cbl_synth_CobJ/CibH_dom"/>
</dbReference>
<dbReference type="OrthoDB" id="9772960at2"/>
<dbReference type="InterPro" id="IPR000878">
    <property type="entry name" value="4pyrrol_Mease"/>
</dbReference>
<keyword evidence="9" id="KW-1185">Reference proteome</keyword>
<dbReference type="EMBL" id="WVUD01000019">
    <property type="protein sequence ID" value="MYL83757.1"/>
    <property type="molecule type" value="Genomic_DNA"/>
</dbReference>
<evidence type="ECO:0000313" key="9">
    <source>
        <dbReference type="Proteomes" id="UP000482487"/>
    </source>
</evidence>
<protein>
    <submittedName>
        <fullName evidence="8">Precorrin-3B C(17)-methyltransferase</fullName>
        <ecNumber evidence="8">2.1.1.131</ecNumber>
    </submittedName>
</protein>
<keyword evidence="2" id="KW-0169">Cobalamin biosynthesis</keyword>
<dbReference type="InterPro" id="IPR051810">
    <property type="entry name" value="Precorrin_MeTrfase"/>
</dbReference>
<dbReference type="InterPro" id="IPR014776">
    <property type="entry name" value="4pyrrole_Mease_sub2"/>
</dbReference>
<dbReference type="Gene3D" id="3.30.950.10">
    <property type="entry name" value="Methyltransferase, Cobalt-precorrin-4 Transmethylase, Domain 2"/>
    <property type="match status" value="1"/>
</dbReference>
<comment type="pathway">
    <text evidence="1">Cofactor biosynthesis; adenosylcobalamin biosynthesis.</text>
</comment>
<keyword evidence="4 8" id="KW-0808">Transferase</keyword>
<evidence type="ECO:0000256" key="5">
    <source>
        <dbReference type="ARBA" id="ARBA00022691"/>
    </source>
</evidence>
<evidence type="ECO:0000256" key="1">
    <source>
        <dbReference type="ARBA" id="ARBA00004953"/>
    </source>
</evidence>
<name>A0A7C9N135_9BACT</name>
<evidence type="ECO:0000256" key="3">
    <source>
        <dbReference type="ARBA" id="ARBA00022603"/>
    </source>
</evidence>
<gene>
    <name evidence="8" type="primary">cobJ</name>
    <name evidence="8" type="ORF">GTA51_11525</name>
</gene>
<sequence length="281" mass="28827">MRSGSDTGDRRGQAARPQDADRLLHNGHCPGALTVVGLGPGDPVLLAPMAEAALAAAEVVAGYTAYIELVPAQLLAGKTVAATGMTGEVARCRAALEAAAAGKRVVLVSSGDAGVYGMAGLALEMLEALGLADRIAFSVVPGIPAVCAAAALLGAPLTHDFAVVSLSDLLTPLPVIERRLEAAFAADFVVAIYNPRSRKRSGYLAAAFACAARHRHPDTPVGMVKNAYRPNQEIRITPLAAADAAWADMLTLVIVGNSASRLAAGRILTPRGYAGKYALGQ</sequence>
<dbReference type="EC" id="2.1.1.131" evidence="8"/>
<dbReference type="NCBIfam" id="TIGR01466">
    <property type="entry name" value="cobJ_cbiH"/>
    <property type="match status" value="1"/>
</dbReference>
<accession>A0A7C9N135</accession>
<keyword evidence="3 8" id="KW-0489">Methyltransferase</keyword>
<dbReference type="AlphaFoldDB" id="A0A7C9N135"/>
<feature type="domain" description="Tetrapyrrole methylase" evidence="7">
    <location>
        <begin position="33"/>
        <end position="241"/>
    </location>
</feature>
<evidence type="ECO:0000256" key="4">
    <source>
        <dbReference type="ARBA" id="ARBA00022679"/>
    </source>
</evidence>
<dbReference type="CDD" id="cd11646">
    <property type="entry name" value="Precorrin_3B_C17_MT"/>
    <property type="match status" value="1"/>
</dbReference>